<name>A0ABD0YEM2_9HEMI</name>
<dbReference type="Proteomes" id="UP001558652">
    <property type="component" value="Unassembled WGS sequence"/>
</dbReference>
<evidence type="ECO:0000313" key="2">
    <source>
        <dbReference type="EMBL" id="KAL1117513.1"/>
    </source>
</evidence>
<evidence type="ECO:0000256" key="1">
    <source>
        <dbReference type="SAM" id="MobiDB-lite"/>
    </source>
</evidence>
<comment type="caution">
    <text evidence="2">The sequence shown here is derived from an EMBL/GenBank/DDBJ whole genome shotgun (WGS) entry which is preliminary data.</text>
</comment>
<protein>
    <submittedName>
        <fullName evidence="2">Uncharacterized protein</fullName>
    </submittedName>
</protein>
<proteinExistence type="predicted"/>
<dbReference type="EMBL" id="JBFDAA010000015">
    <property type="protein sequence ID" value="KAL1117513.1"/>
    <property type="molecule type" value="Genomic_DNA"/>
</dbReference>
<keyword evidence="3" id="KW-1185">Reference proteome</keyword>
<reference evidence="2 3" key="1">
    <citation type="submission" date="2024-07" db="EMBL/GenBank/DDBJ databases">
        <title>Chromosome-level genome assembly of the water stick insect Ranatra chinensis (Heteroptera: Nepidae).</title>
        <authorList>
            <person name="Liu X."/>
        </authorList>
    </citation>
    <scope>NUCLEOTIDE SEQUENCE [LARGE SCALE GENOMIC DNA]</scope>
    <source>
        <strain evidence="2">Cailab_2021Rc</strain>
        <tissue evidence="2">Muscle</tissue>
    </source>
</reference>
<organism evidence="2 3">
    <name type="scientific">Ranatra chinensis</name>
    <dbReference type="NCBI Taxonomy" id="642074"/>
    <lineage>
        <taxon>Eukaryota</taxon>
        <taxon>Metazoa</taxon>
        <taxon>Ecdysozoa</taxon>
        <taxon>Arthropoda</taxon>
        <taxon>Hexapoda</taxon>
        <taxon>Insecta</taxon>
        <taxon>Pterygota</taxon>
        <taxon>Neoptera</taxon>
        <taxon>Paraneoptera</taxon>
        <taxon>Hemiptera</taxon>
        <taxon>Heteroptera</taxon>
        <taxon>Panheteroptera</taxon>
        <taxon>Nepomorpha</taxon>
        <taxon>Nepidae</taxon>
        <taxon>Ranatrinae</taxon>
        <taxon>Ranatra</taxon>
    </lineage>
</organism>
<feature type="region of interest" description="Disordered" evidence="1">
    <location>
        <begin position="90"/>
        <end position="115"/>
    </location>
</feature>
<dbReference type="AlphaFoldDB" id="A0ABD0YEM2"/>
<evidence type="ECO:0000313" key="3">
    <source>
        <dbReference type="Proteomes" id="UP001558652"/>
    </source>
</evidence>
<sequence>MTSSSRRSGDDRGSLSFKLGSILDDGLPQVFSSLDHRTVCRHMLCLAASVANVGDSYAHISHNYSPLWATPLPINEVRVVYERSRATQKLNLSSGSGGGSPHRRKRGGHAAAAPEDEPPPAGFCLALLRHPPPLPSALLRRLGTKELSALGKIFYICDVSRHRVVSQRLHSAYLNIYHKIVLIAESRSMTGPNDVPSQDSQTMTFAPEQKRNLAHVHGKVTSPWRSQMTPCPPR</sequence>
<accession>A0ABD0YEM2</accession>
<gene>
    <name evidence="2" type="ORF">AAG570_003832</name>
</gene>